<dbReference type="EMBL" id="KN834819">
    <property type="protein sequence ID" value="KIK54146.1"/>
    <property type="molecule type" value="Genomic_DNA"/>
</dbReference>
<proteinExistence type="predicted"/>
<sequence length="223" mass="25437">MKACPLCKTTPKNVIWDGVSISFGRKQVNNHLEPPTVVAADSAIPLGDKNEQKLLKGALARRNAFFDLHKWLETENEPLGNLFRRTLGFSALRDDLSWKPRIQHLRLFQLEYKFSAEESTVQAVNRSALKLLQVFVAHPTYPNARALVQIPALYKVLEIEYNQREQVFHSDIIGVAQWMCGRADDVLTRVLALESVPLRLLPKPTILDKPTETEIRDWEKVSV</sequence>
<name>A0A0D0BHA2_9AGAR</name>
<gene>
    <name evidence="1" type="ORF">GYMLUDRAFT_63318</name>
</gene>
<accession>A0A0D0BHA2</accession>
<dbReference type="AlphaFoldDB" id="A0A0D0BHA2"/>
<evidence type="ECO:0000313" key="2">
    <source>
        <dbReference type="Proteomes" id="UP000053593"/>
    </source>
</evidence>
<keyword evidence="2" id="KW-1185">Reference proteome</keyword>
<reference evidence="1 2" key="1">
    <citation type="submission" date="2014-04" db="EMBL/GenBank/DDBJ databases">
        <title>Evolutionary Origins and Diversification of the Mycorrhizal Mutualists.</title>
        <authorList>
            <consortium name="DOE Joint Genome Institute"/>
            <consortium name="Mycorrhizal Genomics Consortium"/>
            <person name="Kohler A."/>
            <person name="Kuo A."/>
            <person name="Nagy L.G."/>
            <person name="Floudas D."/>
            <person name="Copeland A."/>
            <person name="Barry K.W."/>
            <person name="Cichocki N."/>
            <person name="Veneault-Fourrey C."/>
            <person name="LaButti K."/>
            <person name="Lindquist E.A."/>
            <person name="Lipzen A."/>
            <person name="Lundell T."/>
            <person name="Morin E."/>
            <person name="Murat C."/>
            <person name="Riley R."/>
            <person name="Ohm R."/>
            <person name="Sun H."/>
            <person name="Tunlid A."/>
            <person name="Henrissat B."/>
            <person name="Grigoriev I.V."/>
            <person name="Hibbett D.S."/>
            <person name="Martin F."/>
        </authorList>
    </citation>
    <scope>NUCLEOTIDE SEQUENCE [LARGE SCALE GENOMIC DNA]</scope>
    <source>
        <strain evidence="1 2">FD-317 M1</strain>
    </source>
</reference>
<protein>
    <submittedName>
        <fullName evidence="1">Uncharacterized protein</fullName>
    </submittedName>
</protein>
<dbReference type="HOGENOM" id="CLU_1010265_0_0_1"/>
<dbReference type="Proteomes" id="UP000053593">
    <property type="component" value="Unassembled WGS sequence"/>
</dbReference>
<organism evidence="1 2">
    <name type="scientific">Collybiopsis luxurians FD-317 M1</name>
    <dbReference type="NCBI Taxonomy" id="944289"/>
    <lineage>
        <taxon>Eukaryota</taxon>
        <taxon>Fungi</taxon>
        <taxon>Dikarya</taxon>
        <taxon>Basidiomycota</taxon>
        <taxon>Agaricomycotina</taxon>
        <taxon>Agaricomycetes</taxon>
        <taxon>Agaricomycetidae</taxon>
        <taxon>Agaricales</taxon>
        <taxon>Marasmiineae</taxon>
        <taxon>Omphalotaceae</taxon>
        <taxon>Collybiopsis</taxon>
        <taxon>Collybiopsis luxurians</taxon>
    </lineage>
</organism>
<evidence type="ECO:0000313" key="1">
    <source>
        <dbReference type="EMBL" id="KIK54146.1"/>
    </source>
</evidence>